<dbReference type="InterPro" id="IPR025334">
    <property type="entry name" value="DUF4240"/>
</dbReference>
<keyword evidence="3" id="KW-1185">Reference proteome</keyword>
<dbReference type="SUPFAM" id="SSF142921">
    <property type="entry name" value="WGR domain-like"/>
    <property type="match status" value="1"/>
</dbReference>
<dbReference type="InterPro" id="IPR050458">
    <property type="entry name" value="LolB"/>
</dbReference>
<dbReference type="Proteomes" id="UP001172142">
    <property type="component" value="Unassembled WGS sequence"/>
</dbReference>
<evidence type="ECO:0000313" key="2">
    <source>
        <dbReference type="EMBL" id="MDN7247129.1"/>
    </source>
</evidence>
<evidence type="ECO:0000313" key="3">
    <source>
        <dbReference type="Proteomes" id="UP001172142"/>
    </source>
</evidence>
<dbReference type="PANTHER" id="PTHR30634:SF13">
    <property type="entry name" value="PROTEIN YEHF"/>
    <property type="match status" value="1"/>
</dbReference>
<dbReference type="PANTHER" id="PTHR30634">
    <property type="entry name" value="OUTER MEMBRANE LOLAB LIPOPROTEIN INSERTION APPARATUS"/>
    <property type="match status" value="1"/>
</dbReference>
<dbReference type="EMBL" id="JAUJWU010000005">
    <property type="protein sequence ID" value="MDN7247129.1"/>
    <property type="molecule type" value="Genomic_DNA"/>
</dbReference>
<gene>
    <name evidence="2" type="ORF">QWY13_16740</name>
</gene>
<protein>
    <submittedName>
        <fullName evidence="2">DUF4240 domain-containing protein</fullName>
    </submittedName>
</protein>
<dbReference type="InterPro" id="IPR008893">
    <property type="entry name" value="WGR_domain"/>
</dbReference>
<accession>A0ABT8NHD0</accession>
<evidence type="ECO:0000259" key="1">
    <source>
        <dbReference type="PROSITE" id="PS51977"/>
    </source>
</evidence>
<dbReference type="Gene3D" id="2.20.140.10">
    <property type="entry name" value="WGR domain"/>
    <property type="match status" value="1"/>
</dbReference>
<feature type="domain" description="WGR" evidence="1">
    <location>
        <begin position="1"/>
        <end position="80"/>
    </location>
</feature>
<sequence length="263" mass="30350">MSLETLLVFKSSYSNKFWKISVAENSFAVTYGRIGTAGTVRVKEFPSIEACEKEAYRLIESKLKKGYQPAEKLEQVVVESTMTESSFWQLVDRCGDYGEDSLDHMEWLVSHLSKKPVLDILIFDSIFKEHYAKSYQANLWAAASIAMGGCSDDSFDYFRAWILYLGKEVYYEAIDDPESLLPYLLLLQEQEGIPQLEELLFVASSAYEEKTGQEFEEYLKLYDQLMEEDDSGLGIDLDWDEDDEEGLRNMFPTLWEAFHENPL</sequence>
<dbReference type="PROSITE" id="PS51977">
    <property type="entry name" value="WGR"/>
    <property type="match status" value="1"/>
</dbReference>
<name>A0ABT8NHD0_9BACL</name>
<comment type="caution">
    <text evidence="2">The sequence shown here is derived from an EMBL/GenBank/DDBJ whole genome shotgun (WGS) entry which is preliminary data.</text>
</comment>
<organism evidence="2 3">
    <name type="scientific">Planococcus shenhongbingii</name>
    <dbReference type="NCBI Taxonomy" id="3058398"/>
    <lineage>
        <taxon>Bacteria</taxon>
        <taxon>Bacillati</taxon>
        <taxon>Bacillota</taxon>
        <taxon>Bacilli</taxon>
        <taxon>Bacillales</taxon>
        <taxon>Caryophanaceae</taxon>
        <taxon>Planococcus</taxon>
    </lineage>
</organism>
<proteinExistence type="predicted"/>
<reference evidence="2 3" key="1">
    <citation type="submission" date="2023-07" db="EMBL/GenBank/DDBJ databases">
        <title>Novel species in genus Planococcus.</title>
        <authorList>
            <person name="Ning S."/>
        </authorList>
    </citation>
    <scope>NUCLEOTIDE SEQUENCE [LARGE SCALE GENOMIC DNA]</scope>
    <source>
        <strain evidence="2 3">N017</strain>
    </source>
</reference>
<dbReference type="InterPro" id="IPR049809">
    <property type="entry name" value="YehF/YfeS-like_WGR"/>
</dbReference>
<dbReference type="CDD" id="cd07996">
    <property type="entry name" value="WGR_MMR_like"/>
    <property type="match status" value="1"/>
</dbReference>
<dbReference type="InterPro" id="IPR036930">
    <property type="entry name" value="WGR_dom_sf"/>
</dbReference>
<dbReference type="Pfam" id="PF14024">
    <property type="entry name" value="DUF4240"/>
    <property type="match status" value="1"/>
</dbReference>
<dbReference type="SMART" id="SM00773">
    <property type="entry name" value="WGR"/>
    <property type="match status" value="1"/>
</dbReference>
<dbReference type="Pfam" id="PF05406">
    <property type="entry name" value="WGR"/>
    <property type="match status" value="1"/>
</dbReference>